<name>A0A9P4UEM5_9PLEO</name>
<reference evidence="1" key="1">
    <citation type="journal article" date="2020" name="Stud. Mycol.">
        <title>101 Dothideomycetes genomes: a test case for predicting lifestyles and emergence of pathogens.</title>
        <authorList>
            <person name="Haridas S."/>
            <person name="Albert R."/>
            <person name="Binder M."/>
            <person name="Bloem J."/>
            <person name="Labutti K."/>
            <person name="Salamov A."/>
            <person name="Andreopoulos B."/>
            <person name="Baker S."/>
            <person name="Barry K."/>
            <person name="Bills G."/>
            <person name="Bluhm B."/>
            <person name="Cannon C."/>
            <person name="Castanera R."/>
            <person name="Culley D."/>
            <person name="Daum C."/>
            <person name="Ezra D."/>
            <person name="Gonzalez J."/>
            <person name="Henrissat B."/>
            <person name="Kuo A."/>
            <person name="Liang C."/>
            <person name="Lipzen A."/>
            <person name="Lutzoni F."/>
            <person name="Magnuson J."/>
            <person name="Mondo S."/>
            <person name="Nolan M."/>
            <person name="Ohm R."/>
            <person name="Pangilinan J."/>
            <person name="Park H.-J."/>
            <person name="Ramirez L."/>
            <person name="Alfaro M."/>
            <person name="Sun H."/>
            <person name="Tritt A."/>
            <person name="Yoshinaga Y."/>
            <person name="Zwiers L.-H."/>
            <person name="Turgeon B."/>
            <person name="Goodwin S."/>
            <person name="Spatafora J."/>
            <person name="Crous P."/>
            <person name="Grigoriev I."/>
        </authorList>
    </citation>
    <scope>NUCLEOTIDE SEQUENCE</scope>
    <source>
        <strain evidence="1">CBS 690.94</strain>
    </source>
</reference>
<dbReference type="AlphaFoldDB" id="A0A9P4UEM5"/>
<comment type="caution">
    <text evidence="1">The sequence shown here is derived from an EMBL/GenBank/DDBJ whole genome shotgun (WGS) entry which is preliminary data.</text>
</comment>
<evidence type="ECO:0000313" key="1">
    <source>
        <dbReference type="EMBL" id="KAF2449074.1"/>
    </source>
</evidence>
<dbReference type="OrthoDB" id="4521980at2759"/>
<protein>
    <submittedName>
        <fullName evidence="1">Uncharacterized protein</fullName>
    </submittedName>
</protein>
<organism evidence="1 2">
    <name type="scientific">Karstenula rhodostoma CBS 690.94</name>
    <dbReference type="NCBI Taxonomy" id="1392251"/>
    <lineage>
        <taxon>Eukaryota</taxon>
        <taxon>Fungi</taxon>
        <taxon>Dikarya</taxon>
        <taxon>Ascomycota</taxon>
        <taxon>Pezizomycotina</taxon>
        <taxon>Dothideomycetes</taxon>
        <taxon>Pleosporomycetidae</taxon>
        <taxon>Pleosporales</taxon>
        <taxon>Massarineae</taxon>
        <taxon>Didymosphaeriaceae</taxon>
        <taxon>Karstenula</taxon>
    </lineage>
</organism>
<sequence length="142" mass="15854">MPTGRHIPAKTPTYHAIQVPASAEWGLAVKRADYEKLLEGFRPRDMDDKWLCITDDPDAQGNTTVHWYRSWSNTEQFAVTVEVGNSTQAEGNEWAKLKKITWEKVVGSLDVPVEEAKESVANLCRIFMGCELEDAGSKASAK</sequence>
<gene>
    <name evidence="1" type="ORF">P171DRAFT_470654</name>
</gene>
<dbReference type="EMBL" id="MU001495">
    <property type="protein sequence ID" value="KAF2449074.1"/>
    <property type="molecule type" value="Genomic_DNA"/>
</dbReference>
<proteinExistence type="predicted"/>
<keyword evidence="2" id="KW-1185">Reference proteome</keyword>
<dbReference type="Proteomes" id="UP000799764">
    <property type="component" value="Unassembled WGS sequence"/>
</dbReference>
<accession>A0A9P4UEM5</accession>
<evidence type="ECO:0000313" key="2">
    <source>
        <dbReference type="Proteomes" id="UP000799764"/>
    </source>
</evidence>